<accession>A0A4Y3NKV7</accession>
<protein>
    <recommendedName>
        <fullName evidence="3">Phosphatidic acid phosphatase type 2/haloperoxidase domain-containing protein</fullName>
    </recommendedName>
</protein>
<feature type="transmembrane region" description="Helical" evidence="2">
    <location>
        <begin position="137"/>
        <end position="158"/>
    </location>
</feature>
<evidence type="ECO:0000313" key="5">
    <source>
        <dbReference type="Proteomes" id="UP000317715"/>
    </source>
</evidence>
<evidence type="ECO:0000256" key="1">
    <source>
        <dbReference type="SAM" id="MobiDB-lite"/>
    </source>
</evidence>
<dbReference type="AlphaFoldDB" id="A0A4Y3NKV7"/>
<dbReference type="EMBL" id="BJMD01000013">
    <property type="protein sequence ID" value="GEB19611.1"/>
    <property type="molecule type" value="Genomic_DNA"/>
</dbReference>
<keyword evidence="5" id="KW-1185">Reference proteome</keyword>
<dbReference type="InterPro" id="IPR000326">
    <property type="entry name" value="PAP2/HPO"/>
</dbReference>
<reference evidence="4 5" key="1">
    <citation type="submission" date="2019-06" db="EMBL/GenBank/DDBJ databases">
        <title>Whole genome shotgun sequence of Paenarthrobacter aurescens NBRC 12136.</title>
        <authorList>
            <person name="Hosoyama A."/>
            <person name="Uohara A."/>
            <person name="Ohji S."/>
            <person name="Ichikawa N."/>
        </authorList>
    </citation>
    <scope>NUCLEOTIDE SEQUENCE [LARGE SCALE GENOMIC DNA]</scope>
    <source>
        <strain evidence="4 5">NBRC 12136</strain>
    </source>
</reference>
<keyword evidence="2" id="KW-0472">Membrane</keyword>
<dbReference type="InterPro" id="IPR036938">
    <property type="entry name" value="PAP2/HPO_sf"/>
</dbReference>
<dbReference type="Proteomes" id="UP000317715">
    <property type="component" value="Unassembled WGS sequence"/>
</dbReference>
<feature type="transmembrane region" description="Helical" evidence="2">
    <location>
        <begin position="204"/>
        <end position="225"/>
    </location>
</feature>
<organism evidence="4 5">
    <name type="scientific">Paenarthrobacter aurescens</name>
    <name type="common">Arthrobacter aurescens</name>
    <dbReference type="NCBI Taxonomy" id="43663"/>
    <lineage>
        <taxon>Bacteria</taxon>
        <taxon>Bacillati</taxon>
        <taxon>Actinomycetota</taxon>
        <taxon>Actinomycetes</taxon>
        <taxon>Micrococcales</taxon>
        <taxon>Micrococcaceae</taxon>
        <taxon>Paenarthrobacter</taxon>
    </lineage>
</organism>
<feature type="region of interest" description="Disordered" evidence="1">
    <location>
        <begin position="1"/>
        <end position="27"/>
    </location>
</feature>
<gene>
    <name evidence="4" type="ORF">AAU01_23660</name>
</gene>
<sequence length="230" mass="24302">MTDGQARAGKGTEIAADTVASTGETGHVPPQLVTGPWRTVARVLTEVFQPPVVVLVLLLISPATEPGFPGTIWFGMLAALFVCVLPLAYVLVMVKLGRITDHHVSDRRQRPALLLMTLGSVLVGLLVLHLLNGPAGVAVMIIALIGGIGVLAVVSAFWKMSGHASALSAAVVITILMFGPAWLPLLLLVPAVGWSRLVLRAHTLAQVIVGSLFGAVVIAGLWWLLRVWML</sequence>
<feature type="domain" description="Phosphatidic acid phosphatase type 2/haloperoxidase" evidence="3">
    <location>
        <begin position="157"/>
        <end position="225"/>
    </location>
</feature>
<dbReference type="Gene3D" id="1.20.144.10">
    <property type="entry name" value="Phosphatidic acid phosphatase type 2/haloperoxidase"/>
    <property type="match status" value="1"/>
</dbReference>
<evidence type="ECO:0000256" key="2">
    <source>
        <dbReference type="SAM" id="Phobius"/>
    </source>
</evidence>
<evidence type="ECO:0000313" key="4">
    <source>
        <dbReference type="EMBL" id="GEB19611.1"/>
    </source>
</evidence>
<name>A0A4Y3NKV7_PAEAU</name>
<feature type="transmembrane region" description="Helical" evidence="2">
    <location>
        <begin position="72"/>
        <end position="92"/>
    </location>
</feature>
<keyword evidence="2" id="KW-0812">Transmembrane</keyword>
<feature type="transmembrane region" description="Helical" evidence="2">
    <location>
        <begin position="40"/>
        <end position="60"/>
    </location>
</feature>
<comment type="caution">
    <text evidence="4">The sequence shown here is derived from an EMBL/GenBank/DDBJ whole genome shotgun (WGS) entry which is preliminary data.</text>
</comment>
<evidence type="ECO:0000259" key="3">
    <source>
        <dbReference type="Pfam" id="PF01569"/>
    </source>
</evidence>
<dbReference type="Pfam" id="PF01569">
    <property type="entry name" value="PAP2"/>
    <property type="match status" value="1"/>
</dbReference>
<feature type="transmembrane region" description="Helical" evidence="2">
    <location>
        <begin position="112"/>
        <end position="131"/>
    </location>
</feature>
<keyword evidence="2" id="KW-1133">Transmembrane helix</keyword>
<proteinExistence type="predicted"/>
<feature type="transmembrane region" description="Helical" evidence="2">
    <location>
        <begin position="170"/>
        <end position="192"/>
    </location>
</feature>
<dbReference type="SUPFAM" id="SSF48317">
    <property type="entry name" value="Acid phosphatase/Vanadium-dependent haloperoxidase"/>
    <property type="match status" value="1"/>
</dbReference>